<keyword evidence="1" id="KW-0560">Oxidoreductase</keyword>
<dbReference type="SUPFAM" id="SSF54292">
    <property type="entry name" value="2Fe-2S ferredoxin-like"/>
    <property type="match status" value="1"/>
</dbReference>
<evidence type="ECO:0000313" key="3">
    <source>
        <dbReference type="Proteomes" id="UP000011841"/>
    </source>
</evidence>
<dbReference type="GeneID" id="301818161"/>
<accession>M4ZAI1</accession>
<dbReference type="GO" id="GO:0016491">
    <property type="term" value="F:oxidoreductase activity"/>
    <property type="evidence" value="ECO:0007669"/>
    <property type="project" value="UniProtKB-KW"/>
</dbReference>
<dbReference type="InterPro" id="IPR036010">
    <property type="entry name" value="2Fe-2S_ferredoxin-like_sf"/>
</dbReference>
<protein>
    <submittedName>
        <fullName evidence="2">Putative sarcosine oxidase alpha subunit</fullName>
    </submittedName>
</protein>
<gene>
    <name evidence="2" type="ORF">S58_43710</name>
</gene>
<evidence type="ECO:0000313" key="2">
    <source>
        <dbReference type="EMBL" id="BAM90356.1"/>
    </source>
</evidence>
<name>M4ZAI1_9BRAD</name>
<dbReference type="Gene3D" id="3.10.20.440">
    <property type="entry name" value="2Fe-2S iron-sulphur cluster binding domain, sarcosine oxidase, alpha subunit, N-terminal domain"/>
    <property type="match status" value="1"/>
</dbReference>
<reference evidence="2 3" key="1">
    <citation type="journal article" date="2013" name="Appl. Environ. Microbiol.">
        <title>Genome analysis suggests that the soil oligotrophic bacterium Agromonas oligotrophica (Bradyrhizobium oligotrophicum) is a nitrogen-fixing symbiont of Aeschynomene indica.</title>
        <authorList>
            <person name="Okubo T."/>
            <person name="Fukushima S."/>
            <person name="Itakura M."/>
            <person name="Oshima K."/>
            <person name="Longtonglang A."/>
            <person name="Teaumroong N."/>
            <person name="Mitsui H."/>
            <person name="Hattori M."/>
            <person name="Hattori R."/>
            <person name="Hattori T."/>
            <person name="Minamisawa K."/>
        </authorList>
    </citation>
    <scope>NUCLEOTIDE SEQUENCE [LARGE SCALE GENOMIC DNA]</scope>
    <source>
        <strain evidence="2 3">S58</strain>
    </source>
</reference>
<evidence type="ECO:0000256" key="1">
    <source>
        <dbReference type="ARBA" id="ARBA00023002"/>
    </source>
</evidence>
<dbReference type="eggNOG" id="COG3383">
    <property type="taxonomic scope" value="Bacteria"/>
</dbReference>
<dbReference type="KEGG" id="aol:S58_43710"/>
<sequence length="97" mass="10649">MFRKLHESAEAVTIYVEGKPVAAEPGESLAAVLLRQAVVWSRPTPVKGSRRAPYCMIGVCFDCLAQVDGVASVQTCMTPVQEGMKVERQQRKRCLPS</sequence>
<dbReference type="Pfam" id="PF13510">
    <property type="entry name" value="Fer2_4"/>
    <property type="match status" value="1"/>
</dbReference>
<dbReference type="RefSeq" id="WP_015667462.1">
    <property type="nucleotide sequence ID" value="NC_020453.1"/>
</dbReference>
<dbReference type="AlphaFoldDB" id="M4ZAI1"/>
<dbReference type="Proteomes" id="UP000011841">
    <property type="component" value="Chromosome"/>
</dbReference>
<dbReference type="GO" id="GO:0051536">
    <property type="term" value="F:iron-sulfur cluster binding"/>
    <property type="evidence" value="ECO:0007669"/>
    <property type="project" value="InterPro"/>
</dbReference>
<dbReference type="HOGENOM" id="CLU_153062_1_0_5"/>
<proteinExistence type="predicted"/>
<keyword evidence="3" id="KW-1185">Reference proteome</keyword>
<dbReference type="OrthoDB" id="573392at2"/>
<organism evidence="2 3">
    <name type="scientific">Bradyrhizobium oligotrophicum S58</name>
    <dbReference type="NCBI Taxonomy" id="1245469"/>
    <lineage>
        <taxon>Bacteria</taxon>
        <taxon>Pseudomonadati</taxon>
        <taxon>Pseudomonadota</taxon>
        <taxon>Alphaproteobacteria</taxon>
        <taxon>Hyphomicrobiales</taxon>
        <taxon>Nitrobacteraceae</taxon>
        <taxon>Bradyrhizobium</taxon>
    </lineage>
</organism>
<dbReference type="InterPro" id="IPR042204">
    <property type="entry name" value="2Fe-2S-bd_N"/>
</dbReference>
<dbReference type="EMBL" id="AP012603">
    <property type="protein sequence ID" value="BAM90356.1"/>
    <property type="molecule type" value="Genomic_DNA"/>
</dbReference>
<dbReference type="STRING" id="1245469.S58_43710"/>